<keyword evidence="6" id="KW-1185">Reference proteome</keyword>
<keyword evidence="4" id="KW-0539">Nucleus</keyword>
<proteinExistence type="predicted"/>
<dbReference type="GO" id="GO:0000177">
    <property type="term" value="C:cytoplasmic exosome (RNase complex)"/>
    <property type="evidence" value="ECO:0007669"/>
    <property type="project" value="TreeGrafter"/>
</dbReference>
<evidence type="ECO:0000256" key="3">
    <source>
        <dbReference type="ARBA" id="ARBA00022835"/>
    </source>
</evidence>
<dbReference type="AlphaFoldDB" id="A0AAE0WG16"/>
<dbReference type="GO" id="GO:0003723">
    <property type="term" value="F:RNA binding"/>
    <property type="evidence" value="ECO:0007669"/>
    <property type="project" value="TreeGrafter"/>
</dbReference>
<dbReference type="Proteomes" id="UP001274830">
    <property type="component" value="Unassembled WGS sequence"/>
</dbReference>
<evidence type="ECO:0000313" key="5">
    <source>
        <dbReference type="EMBL" id="KAK3672465.1"/>
    </source>
</evidence>
<keyword evidence="2" id="KW-0698">rRNA processing</keyword>
<dbReference type="GO" id="GO:0005730">
    <property type="term" value="C:nucleolus"/>
    <property type="evidence" value="ECO:0007669"/>
    <property type="project" value="TreeGrafter"/>
</dbReference>
<dbReference type="EMBL" id="JAUTXT010000033">
    <property type="protein sequence ID" value="KAK3672465.1"/>
    <property type="molecule type" value="Genomic_DNA"/>
</dbReference>
<dbReference type="PANTHER" id="PTHR11953:SF1">
    <property type="entry name" value="EXOSOME COMPLEX COMPONENT RRP46"/>
    <property type="match status" value="1"/>
</dbReference>
<keyword evidence="3" id="KW-0271">Exosome</keyword>
<reference evidence="5" key="1">
    <citation type="submission" date="2023-07" db="EMBL/GenBank/DDBJ databases">
        <title>Black Yeasts Isolated from many extreme environments.</title>
        <authorList>
            <person name="Coleine C."/>
            <person name="Stajich J.E."/>
            <person name="Selbmann L."/>
        </authorList>
    </citation>
    <scope>NUCLEOTIDE SEQUENCE</scope>
    <source>
        <strain evidence="5">CCFEE 5485</strain>
    </source>
</reference>
<dbReference type="GO" id="GO:0071028">
    <property type="term" value="P:nuclear mRNA surveillance"/>
    <property type="evidence" value="ECO:0007669"/>
    <property type="project" value="TreeGrafter"/>
</dbReference>
<sequence>MVPEVSHHPLHRADGSASYCNNLFTILASVNGPIEVQRRDELAEEAAIAVNLRPAAGITKTPALRMQGAVRDVGVLPGLVNAAFLALVDGGLRLDCSVVATLFTVTDSGVYEEEPDEKQLVGCKSVHAMAYSHRGELLLNESAGRFPWSEWEGVAERAEKTCFAAMASATGDEEMAGGVVEKSPWLRHELEERARVAVAWRETT</sequence>
<dbReference type="RefSeq" id="XP_064690665.1">
    <property type="nucleotide sequence ID" value="XM_064841830.1"/>
</dbReference>
<dbReference type="InterPro" id="IPR050080">
    <property type="entry name" value="RNase_PH"/>
</dbReference>
<dbReference type="PANTHER" id="PTHR11953">
    <property type="entry name" value="EXOSOME COMPLEX COMPONENT"/>
    <property type="match status" value="1"/>
</dbReference>
<dbReference type="SUPFAM" id="SSF54211">
    <property type="entry name" value="Ribosomal protein S5 domain 2-like"/>
    <property type="match status" value="1"/>
</dbReference>
<dbReference type="GO" id="GO:0006364">
    <property type="term" value="P:rRNA processing"/>
    <property type="evidence" value="ECO:0007669"/>
    <property type="project" value="UniProtKB-KW"/>
</dbReference>
<dbReference type="GO" id="GO:0034475">
    <property type="term" value="P:U4 snRNA 3'-end processing"/>
    <property type="evidence" value="ECO:0007669"/>
    <property type="project" value="TreeGrafter"/>
</dbReference>
<dbReference type="InterPro" id="IPR020568">
    <property type="entry name" value="Ribosomal_Su5_D2-typ_SF"/>
</dbReference>
<dbReference type="Gene3D" id="3.30.230.70">
    <property type="entry name" value="GHMP Kinase, N-terminal domain"/>
    <property type="match status" value="2"/>
</dbReference>
<dbReference type="GO" id="GO:0000176">
    <property type="term" value="C:nuclear exosome (RNase complex)"/>
    <property type="evidence" value="ECO:0007669"/>
    <property type="project" value="TreeGrafter"/>
</dbReference>
<dbReference type="GO" id="GO:0071051">
    <property type="term" value="P:poly(A)-dependent snoRNA 3'-end processing"/>
    <property type="evidence" value="ECO:0007669"/>
    <property type="project" value="TreeGrafter"/>
</dbReference>
<organism evidence="5 6">
    <name type="scientific">Recurvomyces mirabilis</name>
    <dbReference type="NCBI Taxonomy" id="574656"/>
    <lineage>
        <taxon>Eukaryota</taxon>
        <taxon>Fungi</taxon>
        <taxon>Dikarya</taxon>
        <taxon>Ascomycota</taxon>
        <taxon>Pezizomycotina</taxon>
        <taxon>Dothideomycetes</taxon>
        <taxon>Dothideomycetidae</taxon>
        <taxon>Mycosphaerellales</taxon>
        <taxon>Teratosphaeriaceae</taxon>
        <taxon>Recurvomyces</taxon>
    </lineage>
</organism>
<name>A0AAE0WG16_9PEZI</name>
<evidence type="ECO:0000256" key="1">
    <source>
        <dbReference type="ARBA" id="ARBA00004123"/>
    </source>
</evidence>
<comment type="caution">
    <text evidence="5">The sequence shown here is derived from an EMBL/GenBank/DDBJ whole genome shotgun (WGS) entry which is preliminary data.</text>
</comment>
<dbReference type="GeneID" id="89966384"/>
<evidence type="ECO:0000256" key="4">
    <source>
        <dbReference type="ARBA" id="ARBA00023242"/>
    </source>
</evidence>
<dbReference type="InterPro" id="IPR027408">
    <property type="entry name" value="PNPase/RNase_PH_dom_sf"/>
</dbReference>
<evidence type="ECO:0000313" key="6">
    <source>
        <dbReference type="Proteomes" id="UP001274830"/>
    </source>
</evidence>
<comment type="subcellular location">
    <subcellularLocation>
        <location evidence="1">Nucleus</location>
    </subcellularLocation>
</comment>
<dbReference type="InterPro" id="IPR036345">
    <property type="entry name" value="ExoRNase_PH_dom2_sf"/>
</dbReference>
<accession>A0AAE0WG16</accession>
<dbReference type="SUPFAM" id="SSF55666">
    <property type="entry name" value="Ribonuclease PH domain 2-like"/>
    <property type="match status" value="1"/>
</dbReference>
<evidence type="ECO:0000256" key="2">
    <source>
        <dbReference type="ARBA" id="ARBA00022552"/>
    </source>
</evidence>
<protein>
    <submittedName>
        <fullName evidence="5">Exosome non-catalytic core subunit rrp46</fullName>
    </submittedName>
</protein>
<gene>
    <name evidence="5" type="primary">RRP46</name>
    <name evidence="5" type="ORF">LTR78_007772</name>
</gene>
<dbReference type="GO" id="GO:0016075">
    <property type="term" value="P:rRNA catabolic process"/>
    <property type="evidence" value="ECO:0007669"/>
    <property type="project" value="TreeGrafter"/>
</dbReference>